<dbReference type="AlphaFoldDB" id="V4BDK4"/>
<evidence type="ECO:0000259" key="2">
    <source>
        <dbReference type="PROSITE" id="PS50229"/>
    </source>
</evidence>
<protein>
    <recommendedName>
        <fullName evidence="2">WH1 domain-containing protein</fullName>
    </recommendedName>
</protein>
<dbReference type="Gene3D" id="2.30.29.30">
    <property type="entry name" value="Pleckstrin-homology domain (PH domain)/Phosphotyrosine-binding domain (PTB)"/>
    <property type="match status" value="1"/>
</dbReference>
<evidence type="ECO:0000313" key="3">
    <source>
        <dbReference type="EMBL" id="ESO86754.1"/>
    </source>
</evidence>
<dbReference type="OMA" id="FEHHRIC"/>
<feature type="region of interest" description="Disordered" evidence="1">
    <location>
        <begin position="278"/>
        <end position="312"/>
    </location>
</feature>
<proteinExistence type="predicted"/>
<dbReference type="HOGENOM" id="CLU_038867_1_1_1"/>
<evidence type="ECO:0000313" key="4">
    <source>
        <dbReference type="Proteomes" id="UP000030746"/>
    </source>
</evidence>
<dbReference type="CTD" id="20249779"/>
<dbReference type="InterPro" id="IPR000697">
    <property type="entry name" value="WH1/EVH1_dom"/>
</dbReference>
<dbReference type="KEGG" id="lgi:LOTGIDRAFT_235185"/>
<organism evidence="3 4">
    <name type="scientific">Lottia gigantea</name>
    <name type="common">Giant owl limpet</name>
    <dbReference type="NCBI Taxonomy" id="225164"/>
    <lineage>
        <taxon>Eukaryota</taxon>
        <taxon>Metazoa</taxon>
        <taxon>Spiralia</taxon>
        <taxon>Lophotrochozoa</taxon>
        <taxon>Mollusca</taxon>
        <taxon>Gastropoda</taxon>
        <taxon>Patellogastropoda</taxon>
        <taxon>Lottioidea</taxon>
        <taxon>Lottiidae</taxon>
        <taxon>Lottia</taxon>
    </lineage>
</organism>
<evidence type="ECO:0000256" key="1">
    <source>
        <dbReference type="SAM" id="MobiDB-lite"/>
    </source>
</evidence>
<dbReference type="CDD" id="cd10574">
    <property type="entry name" value="EVH1_SPRED-like"/>
    <property type="match status" value="1"/>
</dbReference>
<dbReference type="Pfam" id="PF00568">
    <property type="entry name" value="WH1"/>
    <property type="match status" value="1"/>
</dbReference>
<dbReference type="Proteomes" id="UP000030746">
    <property type="component" value="Unassembled WGS sequence"/>
</dbReference>
<dbReference type="InterPro" id="IPR011993">
    <property type="entry name" value="PH-like_dom_sf"/>
</dbReference>
<dbReference type="RefSeq" id="XP_009062454.1">
    <property type="nucleotide sequence ID" value="XM_009064206.1"/>
</dbReference>
<name>V4BDK4_LOTGI</name>
<dbReference type="GO" id="GO:0043409">
    <property type="term" value="P:negative regulation of MAPK cascade"/>
    <property type="evidence" value="ECO:0007669"/>
    <property type="project" value="TreeGrafter"/>
</dbReference>
<accession>V4BDK4</accession>
<dbReference type="OrthoDB" id="5786858at2759"/>
<dbReference type="GO" id="GO:0019901">
    <property type="term" value="F:protein kinase binding"/>
    <property type="evidence" value="ECO:0007669"/>
    <property type="project" value="TreeGrafter"/>
</dbReference>
<dbReference type="STRING" id="225164.V4BDK4"/>
<dbReference type="PROSITE" id="PS50229">
    <property type="entry name" value="WH1"/>
    <property type="match status" value="1"/>
</dbReference>
<dbReference type="PANTHER" id="PTHR11202">
    <property type="entry name" value="SPROUTY-RELATED, EVH1 DOMAIN-CONTAINING PROTEIN FAMILY MEMBER"/>
    <property type="match status" value="1"/>
</dbReference>
<dbReference type="GO" id="GO:0016020">
    <property type="term" value="C:membrane"/>
    <property type="evidence" value="ECO:0007669"/>
    <property type="project" value="InterPro"/>
</dbReference>
<dbReference type="EMBL" id="KB202990">
    <property type="protein sequence ID" value="ESO86754.1"/>
    <property type="molecule type" value="Genomic_DNA"/>
</dbReference>
<feature type="compositionally biased region" description="Low complexity" evidence="1">
    <location>
        <begin position="152"/>
        <end position="178"/>
    </location>
</feature>
<dbReference type="PROSITE" id="PS51227">
    <property type="entry name" value="SPR"/>
    <property type="match status" value="1"/>
</dbReference>
<reference evidence="3 4" key="1">
    <citation type="journal article" date="2013" name="Nature">
        <title>Insights into bilaterian evolution from three spiralian genomes.</title>
        <authorList>
            <person name="Simakov O."/>
            <person name="Marletaz F."/>
            <person name="Cho S.J."/>
            <person name="Edsinger-Gonzales E."/>
            <person name="Havlak P."/>
            <person name="Hellsten U."/>
            <person name="Kuo D.H."/>
            <person name="Larsson T."/>
            <person name="Lv J."/>
            <person name="Arendt D."/>
            <person name="Savage R."/>
            <person name="Osoegawa K."/>
            <person name="de Jong P."/>
            <person name="Grimwood J."/>
            <person name="Chapman J.A."/>
            <person name="Shapiro H."/>
            <person name="Aerts A."/>
            <person name="Otillar R.P."/>
            <person name="Terry A.Y."/>
            <person name="Boore J.L."/>
            <person name="Grigoriev I.V."/>
            <person name="Lindberg D.R."/>
            <person name="Seaver E.C."/>
            <person name="Weisblat D.A."/>
            <person name="Putnam N.H."/>
            <person name="Rokhsar D.S."/>
        </authorList>
    </citation>
    <scope>NUCLEOTIDE SEQUENCE [LARGE SCALE GENOMIC DNA]</scope>
</reference>
<feature type="domain" description="WH1" evidence="2">
    <location>
        <begin position="5"/>
        <end position="125"/>
    </location>
</feature>
<feature type="region of interest" description="Disordered" evidence="1">
    <location>
        <begin position="203"/>
        <end position="252"/>
    </location>
</feature>
<gene>
    <name evidence="3" type="ORF">LOTGIDRAFT_235185</name>
</gene>
<dbReference type="InterPro" id="IPR007875">
    <property type="entry name" value="Sprouty"/>
</dbReference>
<dbReference type="GeneID" id="20249779"/>
<feature type="compositionally biased region" description="Polar residues" evidence="1">
    <location>
        <begin position="211"/>
        <end position="220"/>
    </location>
</feature>
<dbReference type="PANTHER" id="PTHR11202:SF3">
    <property type="entry name" value="SPROUTY-RELATED PROTEIN WITH EVH-1 DOMAIN, ISOFORM C"/>
    <property type="match status" value="1"/>
</dbReference>
<dbReference type="SUPFAM" id="SSF50729">
    <property type="entry name" value="PH domain-like"/>
    <property type="match status" value="1"/>
</dbReference>
<dbReference type="SMART" id="SM00461">
    <property type="entry name" value="WH1"/>
    <property type="match status" value="1"/>
</dbReference>
<dbReference type="Pfam" id="PF05210">
    <property type="entry name" value="Sprouty"/>
    <property type="match status" value="1"/>
</dbReference>
<feature type="region of interest" description="Disordered" evidence="1">
    <location>
        <begin position="150"/>
        <end position="183"/>
    </location>
</feature>
<keyword evidence="4" id="KW-1185">Reference proteome</keyword>
<dbReference type="InterPro" id="IPR041937">
    <property type="entry name" value="SPRE_EVH1"/>
</dbReference>
<sequence length="441" mass="48628">MTDEAIPNGGDYLVEVQAQVMIRDDSTGGWVPMEGGGVSRVGLKHLRVNSGGGGEPRNDYYIIGKRLTDSVTVLNCSLKSDIEYFKVNPKFLHWKTDDKKFGLTFESSYDARAFDKSMNKAVTELTFSYLNGCPSSNIDEDSVFQMIDLPRGRTGSSSQSASTTSTTTSSPAPRSPTSVIPGLSESFSYQSQTNHLHRIHYISQPPHSRRVNSSFHSVKSGSHKSDSFESSSGLDDPWVRGDDPTSLSGKSDQGLLDLELSKEDAYVYFAKNKPGAPHEYSYPSLEPTQKPPTKRESSSKRQCLSQPHPPVALPINKMNKNATQNLLGQQSVCKHCNEMFSLDENVRGSCEDAPDRVTKCIECVTCVICAHSLNYHCLSDADGEYHHPCQCDGNDSSNCKKWTAMTILSFFLPCLWCYFPLTACHRCGVSCGHCGARHKAM</sequence>